<dbReference type="InterPro" id="IPR023132">
    <property type="entry name" value="Sama2622-like_sf"/>
</dbReference>
<accession>A0A975AK00</accession>
<dbReference type="Gene3D" id="1.10.3440.10">
    <property type="entry name" value="Sama2622-like"/>
    <property type="match status" value="1"/>
</dbReference>
<dbReference type="RefSeq" id="WP_207324429.1">
    <property type="nucleotide sequence ID" value="NZ_CP071504.1"/>
</dbReference>
<dbReference type="EMBL" id="CP071504">
    <property type="protein sequence ID" value="QSX29221.1"/>
    <property type="molecule type" value="Genomic_DNA"/>
</dbReference>
<keyword evidence="2" id="KW-1185">Reference proteome</keyword>
<organism evidence="1 2">
    <name type="scientific">Shewanella cyperi</name>
    <dbReference type="NCBI Taxonomy" id="2814292"/>
    <lineage>
        <taxon>Bacteria</taxon>
        <taxon>Pseudomonadati</taxon>
        <taxon>Pseudomonadota</taxon>
        <taxon>Gammaproteobacteria</taxon>
        <taxon>Alteromonadales</taxon>
        <taxon>Shewanellaceae</taxon>
        <taxon>Shewanella</taxon>
    </lineage>
</organism>
<evidence type="ECO:0000313" key="1">
    <source>
        <dbReference type="EMBL" id="QSX29221.1"/>
    </source>
</evidence>
<protein>
    <submittedName>
        <fullName evidence="1">DUF3069 domain-containing protein</fullName>
    </submittedName>
</protein>
<sequence length="144" mass="16002">MTDISSAYREQAFKIADNVAGNVIALDRMPEALRDAYRSLCEELLADADGRFAAAWDALPKSAAGLFERAAFHGFYLANAWLQLSILARDISEMEDTDAAIEEKEYGGLFVKVADAALKESVRKIKKARTDRSMFNSMRQVMAD</sequence>
<evidence type="ECO:0000313" key="2">
    <source>
        <dbReference type="Proteomes" id="UP000663281"/>
    </source>
</evidence>
<dbReference type="Proteomes" id="UP000663281">
    <property type="component" value="Chromosome"/>
</dbReference>
<dbReference type="InterPro" id="IPR021422">
    <property type="entry name" value="DUF3069"/>
</dbReference>
<reference evidence="1 2" key="1">
    <citation type="submission" date="2021-03" db="EMBL/GenBank/DDBJ databases">
        <title>Novel species identification of genus Shewanella.</title>
        <authorList>
            <person name="Liu G."/>
            <person name="Zhang Q."/>
        </authorList>
    </citation>
    <scope>NUCLEOTIDE SEQUENCE [LARGE SCALE GENOMIC DNA]</scope>
    <source>
        <strain evidence="1 2">FJAT-53726</strain>
    </source>
</reference>
<dbReference type="SUPFAM" id="SSF158675">
    <property type="entry name" value="Sama2622-like"/>
    <property type="match status" value="1"/>
</dbReference>
<gene>
    <name evidence="1" type="ORF">JYB88_13465</name>
</gene>
<dbReference type="Pfam" id="PF11269">
    <property type="entry name" value="DUF3069"/>
    <property type="match status" value="1"/>
</dbReference>
<dbReference type="AlphaFoldDB" id="A0A975AK00"/>
<dbReference type="KEGG" id="scyp:JYB88_13465"/>
<name>A0A975AK00_9GAMM</name>
<proteinExistence type="predicted"/>